<evidence type="ECO:0000259" key="1">
    <source>
        <dbReference type="Pfam" id="PF02014"/>
    </source>
</evidence>
<keyword evidence="3" id="KW-1185">Reference proteome</keyword>
<sequence length="209" mass="23733">MDLPSFPSHTPRPTEKDLLRKLSRGDGFCSKAAGLNRAKLAPFCTNMVPNHKPKFEPQPASTCPWKFYLNRGDISESFSHPVIIGAVEGGSERLRNFMITAKQVEQDGSLGRIVGHWEYQWDTIPICCYEPGKDYSHEGRQLHPNLLIGRQANPRGLNQTLIWTAPHHFEGSVVIVATFWKTSRLYWPYIESVPIIITRKSHHPNFSQG</sequence>
<evidence type="ECO:0000313" key="3">
    <source>
        <dbReference type="Proteomes" id="UP001642540"/>
    </source>
</evidence>
<feature type="domain" description="Reelin" evidence="1">
    <location>
        <begin position="44"/>
        <end position="187"/>
    </location>
</feature>
<reference evidence="2 3" key="1">
    <citation type="submission" date="2024-08" db="EMBL/GenBank/DDBJ databases">
        <authorList>
            <person name="Cucini C."/>
            <person name="Frati F."/>
        </authorList>
    </citation>
    <scope>NUCLEOTIDE SEQUENCE [LARGE SCALE GENOMIC DNA]</scope>
</reference>
<comment type="caution">
    <text evidence="2">The sequence shown here is derived from an EMBL/GenBank/DDBJ whole genome shotgun (WGS) entry which is preliminary data.</text>
</comment>
<accession>A0ABP1RYP8</accession>
<gene>
    <name evidence="2" type="ORF">ODALV1_LOCUS27772</name>
</gene>
<dbReference type="Proteomes" id="UP001642540">
    <property type="component" value="Unassembled WGS sequence"/>
</dbReference>
<proteinExistence type="predicted"/>
<dbReference type="Pfam" id="PF02014">
    <property type="entry name" value="Reeler"/>
    <property type="match status" value="1"/>
</dbReference>
<organism evidence="2 3">
    <name type="scientific">Orchesella dallaii</name>
    <dbReference type="NCBI Taxonomy" id="48710"/>
    <lineage>
        <taxon>Eukaryota</taxon>
        <taxon>Metazoa</taxon>
        <taxon>Ecdysozoa</taxon>
        <taxon>Arthropoda</taxon>
        <taxon>Hexapoda</taxon>
        <taxon>Collembola</taxon>
        <taxon>Entomobryomorpha</taxon>
        <taxon>Entomobryoidea</taxon>
        <taxon>Orchesellidae</taxon>
        <taxon>Orchesellinae</taxon>
        <taxon>Orchesella</taxon>
    </lineage>
</organism>
<protein>
    <recommendedName>
        <fullName evidence="1">Reelin domain-containing protein</fullName>
    </recommendedName>
</protein>
<dbReference type="EMBL" id="CAXLJM020000124">
    <property type="protein sequence ID" value="CAL8139296.1"/>
    <property type="molecule type" value="Genomic_DNA"/>
</dbReference>
<dbReference type="InterPro" id="IPR042307">
    <property type="entry name" value="Reeler_sf"/>
</dbReference>
<evidence type="ECO:0000313" key="2">
    <source>
        <dbReference type="EMBL" id="CAL8139296.1"/>
    </source>
</evidence>
<dbReference type="Gene3D" id="2.60.40.4060">
    <property type="entry name" value="Reeler domain"/>
    <property type="match status" value="1"/>
</dbReference>
<dbReference type="InterPro" id="IPR002861">
    <property type="entry name" value="Reeler_dom"/>
</dbReference>
<name>A0ABP1RYP8_9HEXA</name>